<dbReference type="AlphaFoldDB" id="A0A1F8D199"/>
<keyword evidence="1" id="KW-0472">Membrane</keyword>
<protein>
    <recommendedName>
        <fullName evidence="4">DUF1648 domain-containing protein</fullName>
    </recommendedName>
</protein>
<evidence type="ECO:0000313" key="3">
    <source>
        <dbReference type="Proteomes" id="UP000178937"/>
    </source>
</evidence>
<evidence type="ECO:0000313" key="2">
    <source>
        <dbReference type="EMBL" id="OGM81748.1"/>
    </source>
</evidence>
<sequence length="111" mass="12508">MWWKKVAFRNYFLAAFLLAIFTILIVFVIMNFLPPLIPLFYGKPTGSEQLTPTWFIFVVPGVSILITAANLFVNISTKDEFIRKIVAVSSLIISIMASTTVAKIIMLVGFF</sequence>
<evidence type="ECO:0000256" key="1">
    <source>
        <dbReference type="SAM" id="Phobius"/>
    </source>
</evidence>
<reference evidence="2 3" key="1">
    <citation type="journal article" date="2016" name="Nat. Commun.">
        <title>Thousands of microbial genomes shed light on interconnected biogeochemical processes in an aquifer system.</title>
        <authorList>
            <person name="Anantharaman K."/>
            <person name="Brown C.T."/>
            <person name="Hug L.A."/>
            <person name="Sharon I."/>
            <person name="Castelle C.J."/>
            <person name="Probst A.J."/>
            <person name="Thomas B.C."/>
            <person name="Singh A."/>
            <person name="Wilkins M.J."/>
            <person name="Karaoz U."/>
            <person name="Brodie E.L."/>
            <person name="Williams K.H."/>
            <person name="Hubbard S.S."/>
            <person name="Banfield J.F."/>
        </authorList>
    </citation>
    <scope>NUCLEOTIDE SEQUENCE [LARGE SCALE GENOMIC DNA]</scope>
</reference>
<evidence type="ECO:0008006" key="4">
    <source>
        <dbReference type="Google" id="ProtNLM"/>
    </source>
</evidence>
<accession>A0A1F8D199</accession>
<dbReference type="EMBL" id="MGIA01000006">
    <property type="protein sequence ID" value="OGM81748.1"/>
    <property type="molecule type" value="Genomic_DNA"/>
</dbReference>
<name>A0A1F8D199_9BACT</name>
<keyword evidence="1" id="KW-1133">Transmembrane helix</keyword>
<dbReference type="STRING" id="1802540.A2393_03000"/>
<proteinExistence type="predicted"/>
<dbReference type="Proteomes" id="UP000178937">
    <property type="component" value="Unassembled WGS sequence"/>
</dbReference>
<comment type="caution">
    <text evidence="2">The sequence shown here is derived from an EMBL/GenBank/DDBJ whole genome shotgun (WGS) entry which is preliminary data.</text>
</comment>
<feature type="transmembrane region" description="Helical" evidence="1">
    <location>
        <begin position="12"/>
        <end position="33"/>
    </location>
</feature>
<feature type="transmembrane region" description="Helical" evidence="1">
    <location>
        <begin position="85"/>
        <end position="110"/>
    </location>
</feature>
<gene>
    <name evidence="2" type="ORF">A2393_03000</name>
</gene>
<feature type="transmembrane region" description="Helical" evidence="1">
    <location>
        <begin position="53"/>
        <end position="73"/>
    </location>
</feature>
<organism evidence="2 3">
    <name type="scientific">Candidatus Woesebacteria bacterium RIFOXYB1_FULL_41_13</name>
    <dbReference type="NCBI Taxonomy" id="1802540"/>
    <lineage>
        <taxon>Bacteria</taxon>
        <taxon>Candidatus Woeseibacteriota</taxon>
    </lineage>
</organism>
<keyword evidence="1" id="KW-0812">Transmembrane</keyword>